<evidence type="ECO:0000256" key="2">
    <source>
        <dbReference type="ARBA" id="ARBA00022485"/>
    </source>
</evidence>
<feature type="binding site" evidence="10">
    <location>
        <position position="418"/>
    </location>
    <ligand>
        <name>[4Fe-4S] cluster</name>
        <dbReference type="ChEBI" id="CHEBI:49883"/>
    </ligand>
</feature>
<evidence type="ECO:0000256" key="9">
    <source>
        <dbReference type="PIRNR" id="PIRNR009449"/>
    </source>
</evidence>
<keyword evidence="5 9" id="KW-0479">Metal-binding</keyword>
<name>A0A9W7BTN0_9STRA</name>
<keyword evidence="6 9" id="KW-0408">Iron</keyword>
<dbReference type="Proteomes" id="UP001162640">
    <property type="component" value="Unassembled WGS sequence"/>
</dbReference>
<proteinExistence type="inferred from homology"/>
<evidence type="ECO:0000313" key="13">
    <source>
        <dbReference type="EMBL" id="GMH94231.1"/>
    </source>
</evidence>
<dbReference type="GO" id="GO:0005658">
    <property type="term" value="C:alpha DNA polymerase:primase complex"/>
    <property type="evidence" value="ECO:0007669"/>
    <property type="project" value="TreeGrafter"/>
</dbReference>
<dbReference type="EMBL" id="BLQM01000550">
    <property type="protein sequence ID" value="GMH94231.1"/>
    <property type="molecule type" value="Genomic_DNA"/>
</dbReference>
<feature type="domain" description="DNA primase large subunit C-terminal" evidence="12">
    <location>
        <begin position="270"/>
        <end position="448"/>
    </location>
</feature>
<evidence type="ECO:0000313" key="14">
    <source>
        <dbReference type="Proteomes" id="UP001162640"/>
    </source>
</evidence>
<dbReference type="AlphaFoldDB" id="A0A9W7BTN0"/>
<evidence type="ECO:0000256" key="8">
    <source>
        <dbReference type="ARBA" id="ARBA00023125"/>
    </source>
</evidence>
<dbReference type="GO" id="GO:0003677">
    <property type="term" value="F:DNA binding"/>
    <property type="evidence" value="ECO:0007669"/>
    <property type="project" value="UniProtKB-UniRule"/>
</dbReference>
<organism evidence="13 14">
    <name type="scientific">Triparma laevis f. inornata</name>
    <dbReference type="NCBI Taxonomy" id="1714386"/>
    <lineage>
        <taxon>Eukaryota</taxon>
        <taxon>Sar</taxon>
        <taxon>Stramenopiles</taxon>
        <taxon>Ochrophyta</taxon>
        <taxon>Bolidophyceae</taxon>
        <taxon>Parmales</taxon>
        <taxon>Triparmaceae</taxon>
        <taxon>Triparma</taxon>
    </lineage>
</organism>
<keyword evidence="4 9" id="KW-0235">DNA replication</keyword>
<dbReference type="Pfam" id="PF04104">
    <property type="entry name" value="DNA_primase_lrg"/>
    <property type="match status" value="1"/>
</dbReference>
<dbReference type="InterPro" id="IPR007238">
    <property type="entry name" value="DNA_primase_lsu_euk/arc"/>
</dbReference>
<feature type="binding site" evidence="10">
    <location>
        <position position="378"/>
    </location>
    <ligand>
        <name>[4Fe-4S] cluster</name>
        <dbReference type="ChEBI" id="CHEBI:49883"/>
    </ligand>
</feature>
<evidence type="ECO:0000256" key="3">
    <source>
        <dbReference type="ARBA" id="ARBA00022515"/>
    </source>
</evidence>
<dbReference type="GO" id="GO:0006269">
    <property type="term" value="P:DNA replication, synthesis of primer"/>
    <property type="evidence" value="ECO:0007669"/>
    <property type="project" value="UniProtKB-KW"/>
</dbReference>
<gene>
    <name evidence="13" type="ORF">TL16_g12847</name>
</gene>
<dbReference type="InterPro" id="IPR016558">
    <property type="entry name" value="DNA_primase_lsu_euk"/>
</dbReference>
<protein>
    <recommendedName>
        <fullName evidence="9">DNA primase large subunit</fullName>
    </recommendedName>
</protein>
<sequence>MFTSSKSTSKTPSTSTTNFFYTTPPSYELSLEDFESFALSRLIVLRKIEELKVKGLDRNQYNDALKRVVSLQLPSGGSNQSQKSYNEKRDLASHFILRLAYCRTEELRRWLLTQELALFKFRLEDLEKRGGKDMTLFMRSAQISFDKISHDEKNGMQSELRFNMSYRDFEASSFYKIPFAEAVDLIGRRLVHVRGGYAYVPGGKLVSIICARFRSHLSRSLAKASASFSHVSSDTRIGPLLKNMNKQYTGRDFGKQTAVEGDMNASNVDEYAERSMPLCMRQVHDGLKKDHKLKHDGRRQYGLFLKGAGLTMEESLLFFQNEFTKIMSADDFNKNYAYNIRHSYGKEGKRQSYTAFSSTTIIMGPRSNPSEVGSHHGCPFAHSGDSSLAALLGKMGIGGKDKDDIMAHKKNKMYQLACAKHFEVTHPGAAKTVGVDLDGVGNHPNAWFNSSAQYWKQKDGVKKEGGLKGKLTPPKGKVERALVSPNRPGEEKMEINA</sequence>
<keyword evidence="2 9" id="KW-0004">4Fe-4S</keyword>
<evidence type="ECO:0000256" key="6">
    <source>
        <dbReference type="ARBA" id="ARBA00023004"/>
    </source>
</evidence>
<evidence type="ECO:0000256" key="10">
    <source>
        <dbReference type="PIRSR" id="PIRSR009449-1"/>
    </source>
</evidence>
<dbReference type="CDD" id="cd07322">
    <property type="entry name" value="PriL_PriS_Eukaryotic"/>
    <property type="match status" value="1"/>
</dbReference>
<comment type="caution">
    <text evidence="13">The sequence shown here is derived from an EMBL/GenBank/DDBJ whole genome shotgun (WGS) entry which is preliminary data.</text>
</comment>
<comment type="similarity">
    <text evidence="1 9">Belongs to the eukaryotic-type primase large subunit family.</text>
</comment>
<evidence type="ECO:0000256" key="5">
    <source>
        <dbReference type="ARBA" id="ARBA00022723"/>
    </source>
</evidence>
<comment type="function">
    <text evidence="9">DNA primase is the polymerase that synthesizes small RNA primers for the Okazaki fragments made during discontinuous DNA replication.</text>
</comment>
<feature type="region of interest" description="Disordered" evidence="11">
    <location>
        <begin position="460"/>
        <end position="497"/>
    </location>
</feature>
<keyword evidence="7 9" id="KW-0411">Iron-sulfur</keyword>
<evidence type="ECO:0000256" key="7">
    <source>
        <dbReference type="ARBA" id="ARBA00023014"/>
    </source>
</evidence>
<dbReference type="PIRSF" id="PIRSF009449">
    <property type="entry name" value="DNA_primase_large_subunit"/>
    <property type="match status" value="1"/>
</dbReference>
<dbReference type="InterPro" id="IPR058560">
    <property type="entry name" value="DNA_primase_C"/>
</dbReference>
<feature type="compositionally biased region" description="Basic and acidic residues" evidence="11">
    <location>
        <begin position="488"/>
        <end position="497"/>
    </location>
</feature>
<comment type="cofactor">
    <cofactor evidence="9">
        <name>[4Fe-4S] cluster</name>
        <dbReference type="ChEBI" id="CHEBI:49883"/>
    </cofactor>
    <text evidence="9">Binds 1 [4Fe-4S] cluster.</text>
</comment>
<dbReference type="GO" id="GO:0006270">
    <property type="term" value="P:DNA replication initiation"/>
    <property type="evidence" value="ECO:0007669"/>
    <property type="project" value="TreeGrafter"/>
</dbReference>
<dbReference type="Pfam" id="PF26466">
    <property type="entry name" value="DNA_primase_lrg_N"/>
    <property type="match status" value="1"/>
</dbReference>
<evidence type="ECO:0000256" key="4">
    <source>
        <dbReference type="ARBA" id="ARBA00022705"/>
    </source>
</evidence>
<evidence type="ECO:0000256" key="11">
    <source>
        <dbReference type="SAM" id="MobiDB-lite"/>
    </source>
</evidence>
<reference evidence="14" key="1">
    <citation type="journal article" date="2023" name="Commun. Biol.">
        <title>Genome analysis of Parmales, the sister group of diatoms, reveals the evolutionary specialization of diatoms from phago-mixotrophs to photoautotrophs.</title>
        <authorList>
            <person name="Ban H."/>
            <person name="Sato S."/>
            <person name="Yoshikawa S."/>
            <person name="Yamada K."/>
            <person name="Nakamura Y."/>
            <person name="Ichinomiya M."/>
            <person name="Sato N."/>
            <person name="Blanc-Mathieu R."/>
            <person name="Endo H."/>
            <person name="Kuwata A."/>
            <person name="Ogata H."/>
        </authorList>
    </citation>
    <scope>NUCLEOTIDE SEQUENCE [LARGE SCALE GENOMIC DNA]</scope>
</reference>
<dbReference type="PANTHER" id="PTHR10537:SF3">
    <property type="entry name" value="DNA PRIMASE LARGE SUBUNIT"/>
    <property type="match status" value="1"/>
</dbReference>
<dbReference type="GO" id="GO:0046872">
    <property type="term" value="F:metal ion binding"/>
    <property type="evidence" value="ECO:0007669"/>
    <property type="project" value="UniProtKB-UniRule"/>
</dbReference>
<evidence type="ECO:0000259" key="12">
    <source>
        <dbReference type="Pfam" id="PF04104"/>
    </source>
</evidence>
<dbReference type="Gene3D" id="1.20.930.80">
    <property type="match status" value="1"/>
</dbReference>
<feature type="binding site" evidence="10">
    <location>
        <position position="279"/>
    </location>
    <ligand>
        <name>[4Fe-4S] cluster</name>
        <dbReference type="ChEBI" id="CHEBI:49883"/>
    </ligand>
</feature>
<dbReference type="GO" id="GO:0051539">
    <property type="term" value="F:4 iron, 4 sulfur cluster binding"/>
    <property type="evidence" value="ECO:0007669"/>
    <property type="project" value="UniProtKB-UniRule"/>
</dbReference>
<evidence type="ECO:0000256" key="1">
    <source>
        <dbReference type="ARBA" id="ARBA00010564"/>
    </source>
</evidence>
<keyword evidence="8 9" id="KW-0238">DNA-binding</keyword>
<keyword evidence="3 9" id="KW-0639">Primosome</keyword>
<accession>A0A9W7BTN0</accession>
<dbReference type="PANTHER" id="PTHR10537">
    <property type="entry name" value="DNA PRIMASE LARGE SUBUNIT"/>
    <property type="match status" value="1"/>
</dbReference>